<organism evidence="2 3">
    <name type="scientific">Botryobasidium botryosum (strain FD-172 SS1)</name>
    <dbReference type="NCBI Taxonomy" id="930990"/>
    <lineage>
        <taxon>Eukaryota</taxon>
        <taxon>Fungi</taxon>
        <taxon>Dikarya</taxon>
        <taxon>Basidiomycota</taxon>
        <taxon>Agaricomycotina</taxon>
        <taxon>Agaricomycetes</taxon>
        <taxon>Cantharellales</taxon>
        <taxon>Botryobasidiaceae</taxon>
        <taxon>Botryobasidium</taxon>
    </lineage>
</organism>
<evidence type="ECO:0000259" key="1">
    <source>
        <dbReference type="SMART" id="SM00860"/>
    </source>
</evidence>
<evidence type="ECO:0000313" key="2">
    <source>
        <dbReference type="EMBL" id="KDQ10158.1"/>
    </source>
</evidence>
<dbReference type="EMBL" id="KL198070">
    <property type="protein sequence ID" value="KDQ10158.1"/>
    <property type="molecule type" value="Genomic_DNA"/>
</dbReference>
<accession>A0A067M310</accession>
<proteinExistence type="predicted"/>
<name>A0A067M310_BOTB1</name>
<sequence length="473" mass="53090">MDGAPHPHSLFSVRNPRGFALRLTRTPSEILHAITESRAIWLAVRVALDLSVEGYLNESADVLSALWASNPSSQFNNTRIKLGLELIWSTTNFRPRGRLWLPSTPALLATLEIKVREAICPVSSEEDVERCRADAMANPTPTAQWELIRALAGVRIVDQEIRMPRRASEVEALDLLDQYLALPPTSSDGPDHALVLTLAVELSLKHGRIPNARTYMDYVGARIADGVLDETLKISQAPRAGPLFLEGIIARRTGLTLEQAQQYAKDVGEALKVRVGEGEQRPFRNLTMHGLLQTLESKERFITPVMPGEQVLPFFSPPATPQQIAQVEIRLGVMLPMDYKEFLMITNGLGSYCPFGWYSALAPVEEIYWDDMTPTEYRLRYRPLEDHETDDALPFIRRALHISSNALDDTQRFWLIEPELVAEAKVALGDPAIAGEWVLMRWGDMFPSGFDDNAGTFRMVMERRLVDMGLQGY</sequence>
<dbReference type="Gene3D" id="3.40.1580.10">
    <property type="entry name" value="SMI1/KNR4-like"/>
    <property type="match status" value="1"/>
</dbReference>
<dbReference type="SMART" id="SM00860">
    <property type="entry name" value="SMI1_KNR4"/>
    <property type="match status" value="1"/>
</dbReference>
<dbReference type="HOGENOM" id="CLU_627282_0_0_1"/>
<dbReference type="InParanoid" id="A0A067M310"/>
<dbReference type="SUPFAM" id="SSF160631">
    <property type="entry name" value="SMI1/KNR4-like"/>
    <property type="match status" value="1"/>
</dbReference>
<dbReference type="OrthoDB" id="2788868at2759"/>
<protein>
    <recommendedName>
        <fullName evidence="1">Knr4/Smi1-like domain-containing protein</fullName>
    </recommendedName>
</protein>
<dbReference type="InterPro" id="IPR018958">
    <property type="entry name" value="Knr4/Smi1-like_dom"/>
</dbReference>
<dbReference type="Proteomes" id="UP000027195">
    <property type="component" value="Unassembled WGS sequence"/>
</dbReference>
<dbReference type="AlphaFoldDB" id="A0A067M310"/>
<keyword evidence="3" id="KW-1185">Reference proteome</keyword>
<dbReference type="Pfam" id="PF09346">
    <property type="entry name" value="SMI1_KNR4"/>
    <property type="match status" value="1"/>
</dbReference>
<evidence type="ECO:0000313" key="3">
    <source>
        <dbReference type="Proteomes" id="UP000027195"/>
    </source>
</evidence>
<reference evidence="3" key="1">
    <citation type="journal article" date="2014" name="Proc. Natl. Acad. Sci. U.S.A.">
        <title>Extensive sampling of basidiomycete genomes demonstrates inadequacy of the white-rot/brown-rot paradigm for wood decay fungi.</title>
        <authorList>
            <person name="Riley R."/>
            <person name="Salamov A.A."/>
            <person name="Brown D.W."/>
            <person name="Nagy L.G."/>
            <person name="Floudas D."/>
            <person name="Held B.W."/>
            <person name="Levasseur A."/>
            <person name="Lombard V."/>
            <person name="Morin E."/>
            <person name="Otillar R."/>
            <person name="Lindquist E.A."/>
            <person name="Sun H."/>
            <person name="LaButti K.M."/>
            <person name="Schmutz J."/>
            <person name="Jabbour D."/>
            <person name="Luo H."/>
            <person name="Baker S.E."/>
            <person name="Pisabarro A.G."/>
            <person name="Walton J.D."/>
            <person name="Blanchette R.A."/>
            <person name="Henrissat B."/>
            <person name="Martin F."/>
            <person name="Cullen D."/>
            <person name="Hibbett D.S."/>
            <person name="Grigoriev I.V."/>
        </authorList>
    </citation>
    <scope>NUCLEOTIDE SEQUENCE [LARGE SCALE GENOMIC DNA]</scope>
    <source>
        <strain evidence="3">FD-172 SS1</strain>
    </source>
</reference>
<dbReference type="InterPro" id="IPR037883">
    <property type="entry name" value="Knr4/Smi1-like_sf"/>
</dbReference>
<gene>
    <name evidence="2" type="ORF">BOTBODRAFT_498620</name>
</gene>
<feature type="domain" description="Knr4/Smi1-like" evidence="1">
    <location>
        <begin position="318"/>
        <end position="440"/>
    </location>
</feature>